<evidence type="ECO:0000256" key="5">
    <source>
        <dbReference type="ARBA" id="ARBA00022737"/>
    </source>
</evidence>
<dbReference type="FunFam" id="1.25.40.10:FF:001277">
    <property type="entry name" value="Intraflagellar transport 88 homolog"/>
    <property type="match status" value="1"/>
</dbReference>
<dbReference type="GO" id="GO:0036064">
    <property type="term" value="C:ciliary basal body"/>
    <property type="evidence" value="ECO:0007669"/>
    <property type="project" value="UniProtKB-ARBA"/>
</dbReference>
<feature type="repeat" description="TPR" evidence="16">
    <location>
        <begin position="558"/>
        <end position="591"/>
    </location>
</feature>
<dbReference type="GO" id="GO:0019894">
    <property type="term" value="F:kinesin binding"/>
    <property type="evidence" value="ECO:0007669"/>
    <property type="project" value="TreeGrafter"/>
</dbReference>
<dbReference type="GO" id="GO:0001822">
    <property type="term" value="P:kidney development"/>
    <property type="evidence" value="ECO:0007669"/>
    <property type="project" value="TreeGrafter"/>
</dbReference>
<evidence type="ECO:0000256" key="4">
    <source>
        <dbReference type="ARBA" id="ARBA00022490"/>
    </source>
</evidence>
<dbReference type="EMBL" id="JACAGB010000003">
    <property type="protein sequence ID" value="KAF6373891.1"/>
    <property type="molecule type" value="Genomic_DNA"/>
</dbReference>
<evidence type="ECO:0000256" key="12">
    <source>
        <dbReference type="ARBA" id="ARBA00059531"/>
    </source>
</evidence>
<evidence type="ECO:0000256" key="13">
    <source>
        <dbReference type="ARBA" id="ARBA00062040"/>
    </source>
</evidence>
<dbReference type="GO" id="GO:0042073">
    <property type="term" value="P:intraciliary transport"/>
    <property type="evidence" value="ECO:0007669"/>
    <property type="project" value="TreeGrafter"/>
</dbReference>
<evidence type="ECO:0000256" key="3">
    <source>
        <dbReference type="ARBA" id="ARBA00004230"/>
    </source>
</evidence>
<keyword evidence="10" id="KW-0206">Cytoskeleton</keyword>
<feature type="repeat" description="TPR" evidence="16">
    <location>
        <begin position="524"/>
        <end position="557"/>
    </location>
</feature>
<name>A0A7J7ZI94_PIPKU</name>
<dbReference type="GO" id="GO:0031514">
    <property type="term" value="C:motile cilium"/>
    <property type="evidence" value="ECO:0007669"/>
    <property type="project" value="UniProtKB-SubCell"/>
</dbReference>
<feature type="compositionally biased region" description="Basic and acidic residues" evidence="17">
    <location>
        <begin position="656"/>
        <end position="676"/>
    </location>
</feature>
<evidence type="ECO:0000313" key="19">
    <source>
        <dbReference type="Proteomes" id="UP000558488"/>
    </source>
</evidence>
<dbReference type="InterPro" id="IPR019734">
    <property type="entry name" value="TPR_rpt"/>
</dbReference>
<sequence>MMQNVHLAPETDEDDLYSGYNDYNPTYDTEELENDTAFQQAVRTNHGRRPPITAKIPSTAVTRPVATGYGSKTSLTSSMGRPVTGAIQDGVTRPMTAVRAAGFTKAALRGSAFDPLGQSRGPAPPLEVKNEDSPEEKIRQLEKKVNELVEESCIANTCGDLKLALEKAKDAGRKERVLVRQREQVTTPENINLDLTYSVLFNLASQYSANEMYAEALNTYQVIVKNKMFINAGRLKVNMGNIYLKQRNYSKAIKFYRMALDQIPSVHKEMRIKIMQNIGVTFIKTGQYSDAINSFEHIMSMAPNLKAGFNLILSYFAVGDREKMKKAFQKLIAVPLEIDEDDKYISPSDDPHTNLVIEAIKNDHLRQMERERCVEVVKASQYVELANDLEINKAITYLRQKDFNQAIETLKMFEKKDSRVKSAAATNLSFLYYLENDFAQASSYADLAVNSDRYNPSALTNKGNTVFANGDYEKAAEFYKEALRNDSSCTEALYNIGLTYKKLNRLDEALDCFLKLHAILRNSAQVLYQIANVYELMEDPNQAIEWLMQLISVVPTDSRALSKLGELYDSEGDKSQAFQYYYESYRYFPSNIEVIEWLGAYYIDTQFCEKAIQYFERAALIHLLWLRDPAATEAPAWPSHRQRPQEAQKCQSPNGTHRETDPSSHTGEETRKQWHL</sequence>
<evidence type="ECO:0000256" key="9">
    <source>
        <dbReference type="ARBA" id="ARBA00023069"/>
    </source>
</evidence>
<evidence type="ECO:0000256" key="17">
    <source>
        <dbReference type="SAM" id="MobiDB-lite"/>
    </source>
</evidence>
<dbReference type="AlphaFoldDB" id="A0A7J7ZI94"/>
<dbReference type="GO" id="GO:1905515">
    <property type="term" value="P:non-motile cilium assembly"/>
    <property type="evidence" value="ECO:0007669"/>
    <property type="project" value="TreeGrafter"/>
</dbReference>
<protein>
    <recommendedName>
        <fullName evidence="14">Intraflagellar transport protein 88 homolog</fullName>
    </recommendedName>
    <alternativeName>
        <fullName evidence="15">Tetratricopeptide repeat protein 10</fullName>
    </alternativeName>
</protein>
<feature type="region of interest" description="Disordered" evidence="17">
    <location>
        <begin position="112"/>
        <end position="135"/>
    </location>
</feature>
<evidence type="ECO:0000256" key="1">
    <source>
        <dbReference type="ARBA" id="ARBA00004114"/>
    </source>
</evidence>
<keyword evidence="4" id="KW-0963">Cytoplasm</keyword>
<keyword evidence="9" id="KW-0969">Cilium</keyword>
<keyword evidence="6" id="KW-0970">Cilium biogenesis/degradation</keyword>
<evidence type="ECO:0000256" key="6">
    <source>
        <dbReference type="ARBA" id="ARBA00022794"/>
    </source>
</evidence>
<keyword evidence="19" id="KW-1185">Reference proteome</keyword>
<comment type="function">
    <text evidence="12">Positively regulates primary cilium biogenesis. Also involved in autophagy since it is required for trafficking of ATG16L and the expansion of the autophagic compartment.</text>
</comment>
<dbReference type="GO" id="GO:1902017">
    <property type="term" value="P:regulation of cilium assembly"/>
    <property type="evidence" value="ECO:0007669"/>
    <property type="project" value="UniProtKB-ARBA"/>
</dbReference>
<evidence type="ECO:0000256" key="15">
    <source>
        <dbReference type="ARBA" id="ARBA00081144"/>
    </source>
</evidence>
<dbReference type="GO" id="GO:0097546">
    <property type="term" value="C:ciliary base"/>
    <property type="evidence" value="ECO:0007669"/>
    <property type="project" value="TreeGrafter"/>
</dbReference>
<dbReference type="Pfam" id="PF13181">
    <property type="entry name" value="TPR_8"/>
    <property type="match status" value="1"/>
</dbReference>
<dbReference type="GO" id="GO:0097542">
    <property type="term" value="C:ciliary tip"/>
    <property type="evidence" value="ECO:0007669"/>
    <property type="project" value="UniProtKB-ARBA"/>
</dbReference>
<keyword evidence="8 18" id="KW-0282">Flagellum</keyword>
<keyword evidence="5" id="KW-0677">Repeat</keyword>
<evidence type="ECO:0000256" key="8">
    <source>
        <dbReference type="ARBA" id="ARBA00022846"/>
    </source>
</evidence>
<feature type="region of interest" description="Disordered" evidence="17">
    <location>
        <begin position="635"/>
        <end position="676"/>
    </location>
</feature>
<feature type="repeat" description="TPR" evidence="16">
    <location>
        <begin position="233"/>
        <end position="266"/>
    </location>
</feature>
<dbReference type="GO" id="GO:0097730">
    <property type="term" value="C:non-motile cilium"/>
    <property type="evidence" value="ECO:0007669"/>
    <property type="project" value="TreeGrafter"/>
</dbReference>
<dbReference type="PANTHER" id="PTHR44117">
    <property type="entry name" value="INTRAFLAGELLAR TRANSPORT PROTEIN 88 HOMOLOG"/>
    <property type="match status" value="1"/>
</dbReference>
<organism evidence="18 19">
    <name type="scientific">Pipistrellus kuhlii</name>
    <name type="common">Kuhl's pipistrelle</name>
    <dbReference type="NCBI Taxonomy" id="59472"/>
    <lineage>
        <taxon>Eukaryota</taxon>
        <taxon>Metazoa</taxon>
        <taxon>Chordata</taxon>
        <taxon>Craniata</taxon>
        <taxon>Vertebrata</taxon>
        <taxon>Euteleostomi</taxon>
        <taxon>Mammalia</taxon>
        <taxon>Eutheria</taxon>
        <taxon>Laurasiatheria</taxon>
        <taxon>Chiroptera</taxon>
        <taxon>Yangochiroptera</taxon>
        <taxon>Vespertilionidae</taxon>
        <taxon>Pipistrellus</taxon>
    </lineage>
</organism>
<dbReference type="Proteomes" id="UP000558488">
    <property type="component" value="Unassembled WGS sequence"/>
</dbReference>
<evidence type="ECO:0000256" key="11">
    <source>
        <dbReference type="ARBA" id="ARBA00023273"/>
    </source>
</evidence>
<keyword evidence="11" id="KW-0966">Cell projection</keyword>
<dbReference type="GO" id="GO:0030992">
    <property type="term" value="C:intraciliary transport particle B"/>
    <property type="evidence" value="ECO:0007669"/>
    <property type="project" value="UniProtKB-ARBA"/>
</dbReference>
<evidence type="ECO:0000256" key="14">
    <source>
        <dbReference type="ARBA" id="ARBA00071484"/>
    </source>
</evidence>
<feature type="region of interest" description="Disordered" evidence="17">
    <location>
        <begin position="1"/>
        <end position="26"/>
    </location>
</feature>
<dbReference type="SMART" id="SM00028">
    <property type="entry name" value="TPR"/>
    <property type="match status" value="9"/>
</dbReference>
<dbReference type="Gene3D" id="1.25.40.10">
    <property type="entry name" value="Tetratricopeptide repeat domain"/>
    <property type="match status" value="2"/>
</dbReference>
<dbReference type="SUPFAM" id="SSF48452">
    <property type="entry name" value="TPR-like"/>
    <property type="match status" value="1"/>
</dbReference>
<dbReference type="GO" id="GO:0005813">
    <property type="term" value="C:centrosome"/>
    <property type="evidence" value="ECO:0007669"/>
    <property type="project" value="UniProtKB-ARBA"/>
</dbReference>
<comment type="subunit">
    <text evidence="13">Component of the IFT complex B, at least composed of IFT20, IFT22, IFT25, IFT27, IFT46, IFT52, TRAF3IP1/IFT54, IFT57, IFT74, IFT80, IFT81, and IFT88. Interacts with IFT20, IFT22, IFT25, IFT27, IFT52, TRAF3IP1, IFT74, IFT80 and IFT81. Interacts with IFT172. Interacts with IFT57. Interacts with IFT46. Interacts with IFT70B. Interacts with C2CD3. Interacts with ENTR1 (via N-terminus). Interacts with LRRC56. Interacts with DZIP1. Interacts with CCDC38. Interacts with CCDC146. Interacts with CFAP53.</text>
</comment>
<dbReference type="PANTHER" id="PTHR44117:SF1">
    <property type="entry name" value="INTRAFLAGELLAR TRANSPORT PROTEIN 88 HOMOLOG"/>
    <property type="match status" value="1"/>
</dbReference>
<feature type="repeat" description="TPR" evidence="16">
    <location>
        <begin position="272"/>
        <end position="305"/>
    </location>
</feature>
<evidence type="ECO:0000313" key="18">
    <source>
        <dbReference type="EMBL" id="KAF6373891.1"/>
    </source>
</evidence>
<feature type="repeat" description="TPR" evidence="16">
    <location>
        <begin position="456"/>
        <end position="489"/>
    </location>
</feature>
<evidence type="ECO:0000256" key="2">
    <source>
        <dbReference type="ARBA" id="ARBA00004120"/>
    </source>
</evidence>
<dbReference type="FunFam" id="1.25.40.10:FF:000135">
    <property type="entry name" value="intraflagellar transport protein 88 homolog isoform X1"/>
    <property type="match status" value="1"/>
</dbReference>
<dbReference type="PROSITE" id="PS50005">
    <property type="entry name" value="TPR"/>
    <property type="match status" value="6"/>
</dbReference>
<evidence type="ECO:0000256" key="16">
    <source>
        <dbReference type="PROSITE-ProRule" id="PRU00339"/>
    </source>
</evidence>
<dbReference type="Pfam" id="PF13424">
    <property type="entry name" value="TPR_12"/>
    <property type="match status" value="1"/>
</dbReference>
<proteinExistence type="predicted"/>
<reference evidence="18 19" key="1">
    <citation type="journal article" date="2020" name="Nature">
        <title>Six reference-quality genomes reveal evolution of bat adaptations.</title>
        <authorList>
            <person name="Jebb D."/>
            <person name="Huang Z."/>
            <person name="Pippel M."/>
            <person name="Hughes G.M."/>
            <person name="Lavrichenko K."/>
            <person name="Devanna P."/>
            <person name="Winkler S."/>
            <person name="Jermiin L.S."/>
            <person name="Skirmuntt E.C."/>
            <person name="Katzourakis A."/>
            <person name="Burkitt-Gray L."/>
            <person name="Ray D.A."/>
            <person name="Sullivan K.A.M."/>
            <person name="Roscito J.G."/>
            <person name="Kirilenko B.M."/>
            <person name="Davalos L.M."/>
            <person name="Corthals A.P."/>
            <person name="Power M.L."/>
            <person name="Jones G."/>
            <person name="Ransome R.D."/>
            <person name="Dechmann D.K.N."/>
            <person name="Locatelli A.G."/>
            <person name="Puechmaille S.J."/>
            <person name="Fedrigo O."/>
            <person name="Jarvis E.D."/>
            <person name="Hiller M."/>
            <person name="Vernes S.C."/>
            <person name="Myers E.W."/>
            <person name="Teeling E.C."/>
        </authorList>
    </citation>
    <scope>NUCLEOTIDE SEQUENCE [LARGE SCALE GENOMIC DNA]</scope>
    <source>
        <strain evidence="18">MPipKuh1</strain>
        <tissue evidence="18">Flight muscle</tissue>
    </source>
</reference>
<dbReference type="InterPro" id="IPR011990">
    <property type="entry name" value="TPR-like_helical_dom_sf"/>
</dbReference>
<dbReference type="Pfam" id="PF12895">
    <property type="entry name" value="ANAPC3"/>
    <property type="match status" value="1"/>
</dbReference>
<comment type="caution">
    <text evidence="18">The sequence shown here is derived from an EMBL/GenBank/DDBJ whole genome shotgun (WGS) entry which is preliminary data.</text>
</comment>
<accession>A0A7J7ZI94</accession>
<feature type="repeat" description="TPR" evidence="16">
    <location>
        <begin position="490"/>
        <end position="523"/>
    </location>
</feature>
<gene>
    <name evidence="18" type="ORF">mPipKuh1_006547</name>
</gene>
<dbReference type="GO" id="GO:0060122">
    <property type="term" value="P:inner ear receptor cell stereocilium organization"/>
    <property type="evidence" value="ECO:0007669"/>
    <property type="project" value="TreeGrafter"/>
</dbReference>
<evidence type="ECO:0000256" key="7">
    <source>
        <dbReference type="ARBA" id="ARBA00022803"/>
    </source>
</evidence>
<comment type="subcellular location">
    <subcellularLocation>
        <location evidence="3">Cell projection</location>
        <location evidence="3">Cilium</location>
        <location evidence="3">Flagellum</location>
    </subcellularLocation>
    <subcellularLocation>
        <location evidence="2">Cytoplasm</location>
        <location evidence="2">Cytoskeleton</location>
        <location evidence="2">Cilium basal body</location>
    </subcellularLocation>
    <subcellularLocation>
        <location evidence="1">Cytoplasm</location>
        <location evidence="1">Cytoskeleton</location>
        <location evidence="1">Microtubule organizing center</location>
        <location evidence="1">Centrosome</location>
        <location evidence="1">Centriole</location>
    </subcellularLocation>
</comment>
<dbReference type="GO" id="GO:0005814">
    <property type="term" value="C:centriole"/>
    <property type="evidence" value="ECO:0007669"/>
    <property type="project" value="UniProtKB-SubCell"/>
</dbReference>
<dbReference type="GO" id="GO:0005829">
    <property type="term" value="C:cytosol"/>
    <property type="evidence" value="ECO:0007669"/>
    <property type="project" value="UniProtKB-ARBA"/>
</dbReference>
<keyword evidence="7 16" id="KW-0802">TPR repeat</keyword>
<evidence type="ECO:0000256" key="10">
    <source>
        <dbReference type="ARBA" id="ARBA00023212"/>
    </source>
</evidence>